<dbReference type="EMBL" id="GBRH01194181">
    <property type="protein sequence ID" value="JAE03715.1"/>
    <property type="molecule type" value="Transcribed_RNA"/>
</dbReference>
<protein>
    <submittedName>
        <fullName evidence="1">Uncharacterized protein</fullName>
    </submittedName>
</protein>
<accession>A0A0A9ESL3</accession>
<dbReference type="AlphaFoldDB" id="A0A0A9ESL3"/>
<name>A0A0A9ESL3_ARUDO</name>
<reference evidence="1" key="1">
    <citation type="submission" date="2014-09" db="EMBL/GenBank/DDBJ databases">
        <authorList>
            <person name="Magalhaes I.L.F."/>
            <person name="Oliveira U."/>
            <person name="Santos F.R."/>
            <person name="Vidigal T.H.D.A."/>
            <person name="Brescovit A.D."/>
            <person name="Santos A.J."/>
        </authorList>
    </citation>
    <scope>NUCLEOTIDE SEQUENCE</scope>
    <source>
        <tissue evidence="1">Shoot tissue taken approximately 20 cm above the soil surface</tissue>
    </source>
</reference>
<proteinExistence type="predicted"/>
<evidence type="ECO:0000313" key="1">
    <source>
        <dbReference type="EMBL" id="JAE03715.1"/>
    </source>
</evidence>
<reference evidence="1" key="2">
    <citation type="journal article" date="2015" name="Data Brief">
        <title>Shoot transcriptome of the giant reed, Arundo donax.</title>
        <authorList>
            <person name="Barrero R.A."/>
            <person name="Guerrero F.D."/>
            <person name="Moolhuijzen P."/>
            <person name="Goolsby J.A."/>
            <person name="Tidwell J."/>
            <person name="Bellgard S.E."/>
            <person name="Bellgard M.I."/>
        </authorList>
    </citation>
    <scope>NUCLEOTIDE SEQUENCE</scope>
    <source>
        <tissue evidence="1">Shoot tissue taken approximately 20 cm above the soil surface</tissue>
    </source>
</reference>
<organism evidence="1">
    <name type="scientific">Arundo donax</name>
    <name type="common">Giant reed</name>
    <name type="synonym">Donax arundinaceus</name>
    <dbReference type="NCBI Taxonomy" id="35708"/>
    <lineage>
        <taxon>Eukaryota</taxon>
        <taxon>Viridiplantae</taxon>
        <taxon>Streptophyta</taxon>
        <taxon>Embryophyta</taxon>
        <taxon>Tracheophyta</taxon>
        <taxon>Spermatophyta</taxon>
        <taxon>Magnoliopsida</taxon>
        <taxon>Liliopsida</taxon>
        <taxon>Poales</taxon>
        <taxon>Poaceae</taxon>
        <taxon>PACMAD clade</taxon>
        <taxon>Arundinoideae</taxon>
        <taxon>Arundineae</taxon>
        <taxon>Arundo</taxon>
    </lineage>
</organism>
<sequence>MYCNLLDLHGIVNFSRRSEQGRASVGLARFTPLSLSSSFPTTQRPVAGIALLPPADPHARDDFLLHHHRRRRRRGGWRLAAVLAVGAAELGAGVRVGILVPAHVAEVAPAERRRLLLPPPLLVDLHGHPLRSGNGQPRRR</sequence>